<dbReference type="InterPro" id="IPR001387">
    <property type="entry name" value="Cro/C1-type_HTH"/>
</dbReference>
<dbReference type="AlphaFoldDB" id="A0A165V910"/>
<evidence type="ECO:0000259" key="1">
    <source>
        <dbReference type="PROSITE" id="PS50943"/>
    </source>
</evidence>
<dbReference type="SUPFAM" id="SSF47413">
    <property type="entry name" value="lambda repressor-like DNA-binding domains"/>
    <property type="match status" value="1"/>
</dbReference>
<dbReference type="EMBL" id="LMCB01000093">
    <property type="protein sequence ID" value="KZL13713.1"/>
    <property type="molecule type" value="Genomic_DNA"/>
</dbReference>
<accession>A0A165V910</accession>
<organism evidence="2 3">
    <name type="scientific">Pseudovibrio axinellae</name>
    <dbReference type="NCBI Taxonomy" id="989403"/>
    <lineage>
        <taxon>Bacteria</taxon>
        <taxon>Pseudomonadati</taxon>
        <taxon>Pseudomonadota</taxon>
        <taxon>Alphaproteobacteria</taxon>
        <taxon>Hyphomicrobiales</taxon>
        <taxon>Stappiaceae</taxon>
        <taxon>Pseudovibrio</taxon>
    </lineage>
</organism>
<dbReference type="STRING" id="989403.SAMN05421798_1672"/>
<dbReference type="InterPro" id="IPR010982">
    <property type="entry name" value="Lambda_DNA-bd_dom_sf"/>
</dbReference>
<feature type="domain" description="HTH cro/C1-type" evidence="1">
    <location>
        <begin position="20"/>
        <end position="72"/>
    </location>
</feature>
<dbReference type="PATRIC" id="fig|989403.3.peg.4100"/>
<dbReference type="Pfam" id="PF01381">
    <property type="entry name" value="HTH_3"/>
    <property type="match status" value="1"/>
</dbReference>
<name>A0A165V910_9HYPH</name>
<dbReference type="SMART" id="SM00530">
    <property type="entry name" value="HTH_XRE"/>
    <property type="match status" value="1"/>
</dbReference>
<evidence type="ECO:0000313" key="3">
    <source>
        <dbReference type="Proteomes" id="UP000076577"/>
    </source>
</evidence>
<protein>
    <submittedName>
        <fullName evidence="2">Helix-turn-helix protein</fullName>
    </submittedName>
</protein>
<sequence>MEAFKLTSPNEILEALAKRMKDRRISANLTQKELAARSGVPYASVRQLETNGKGSLLAAIKLAYALDAEDGFETLFDTKTPRSIEDVIDKPKRKRVR</sequence>
<gene>
    <name evidence="2" type="ORF">PsAD2_03766</name>
</gene>
<dbReference type="PROSITE" id="PS50943">
    <property type="entry name" value="HTH_CROC1"/>
    <property type="match status" value="1"/>
</dbReference>
<dbReference type="GO" id="GO:0003677">
    <property type="term" value="F:DNA binding"/>
    <property type="evidence" value="ECO:0007669"/>
    <property type="project" value="InterPro"/>
</dbReference>
<dbReference type="Gene3D" id="1.10.260.40">
    <property type="entry name" value="lambda repressor-like DNA-binding domains"/>
    <property type="match status" value="1"/>
</dbReference>
<dbReference type="CDD" id="cd00093">
    <property type="entry name" value="HTH_XRE"/>
    <property type="match status" value="1"/>
</dbReference>
<comment type="caution">
    <text evidence="2">The sequence shown here is derived from an EMBL/GenBank/DDBJ whole genome shotgun (WGS) entry which is preliminary data.</text>
</comment>
<reference evidence="2 3" key="1">
    <citation type="journal article" date="2016" name="Front. Microbiol.">
        <title>Comparative Genomic Analysis Reveals a Diverse Repertoire of Genes Involved in Prokaryote-Eukaryote Interactions within the Pseudovibrio Genus.</title>
        <authorList>
            <person name="Romano S."/>
            <person name="Fernandez-Guerra A."/>
            <person name="Reen F.J."/>
            <person name="Glockner F.O."/>
            <person name="Crowley S.P."/>
            <person name="O'Sullivan O."/>
            <person name="Cotter P.D."/>
            <person name="Adams C."/>
            <person name="Dobson A.D."/>
            <person name="O'Gara F."/>
        </authorList>
    </citation>
    <scope>NUCLEOTIDE SEQUENCE [LARGE SCALE GENOMIC DNA]</scope>
    <source>
        <strain evidence="2 3">Ad2</strain>
    </source>
</reference>
<dbReference type="RefSeq" id="WP_203416230.1">
    <property type="nucleotide sequence ID" value="NZ_FOFM01000067.1"/>
</dbReference>
<evidence type="ECO:0000313" key="2">
    <source>
        <dbReference type="EMBL" id="KZL13713.1"/>
    </source>
</evidence>
<dbReference type="Proteomes" id="UP000076577">
    <property type="component" value="Unassembled WGS sequence"/>
</dbReference>
<keyword evidence="3" id="KW-1185">Reference proteome</keyword>
<proteinExistence type="predicted"/>